<name>A0AAD2Q2Y7_9AGAR</name>
<reference evidence="2" key="1">
    <citation type="submission" date="2023-11" db="EMBL/GenBank/DDBJ databases">
        <authorList>
            <person name="De Vega J J."/>
            <person name="De Vega J J."/>
        </authorList>
    </citation>
    <scope>NUCLEOTIDE SEQUENCE</scope>
</reference>
<accession>A0AAD2Q2Y7</accession>
<feature type="region of interest" description="Disordered" evidence="1">
    <location>
        <begin position="40"/>
        <end position="73"/>
    </location>
</feature>
<feature type="non-terminal residue" evidence="2">
    <location>
        <position position="233"/>
    </location>
</feature>
<dbReference type="EMBL" id="CAVNYO010000164">
    <property type="protein sequence ID" value="CAK5270308.1"/>
    <property type="molecule type" value="Genomic_DNA"/>
</dbReference>
<feature type="compositionally biased region" description="Low complexity" evidence="1">
    <location>
        <begin position="153"/>
        <end position="170"/>
    </location>
</feature>
<organism evidence="2 3">
    <name type="scientific">Mycena citricolor</name>
    <dbReference type="NCBI Taxonomy" id="2018698"/>
    <lineage>
        <taxon>Eukaryota</taxon>
        <taxon>Fungi</taxon>
        <taxon>Dikarya</taxon>
        <taxon>Basidiomycota</taxon>
        <taxon>Agaricomycotina</taxon>
        <taxon>Agaricomycetes</taxon>
        <taxon>Agaricomycetidae</taxon>
        <taxon>Agaricales</taxon>
        <taxon>Marasmiineae</taxon>
        <taxon>Mycenaceae</taxon>
        <taxon>Mycena</taxon>
    </lineage>
</organism>
<feature type="non-terminal residue" evidence="2">
    <location>
        <position position="1"/>
    </location>
</feature>
<evidence type="ECO:0000313" key="3">
    <source>
        <dbReference type="Proteomes" id="UP001295794"/>
    </source>
</evidence>
<dbReference type="Proteomes" id="UP001295794">
    <property type="component" value="Unassembled WGS sequence"/>
</dbReference>
<comment type="caution">
    <text evidence="2">The sequence shown here is derived from an EMBL/GenBank/DDBJ whole genome shotgun (WGS) entry which is preliminary data.</text>
</comment>
<protein>
    <submittedName>
        <fullName evidence="2">Uncharacterized protein</fullName>
    </submittedName>
</protein>
<proteinExistence type="predicted"/>
<dbReference type="AlphaFoldDB" id="A0AAD2Q2Y7"/>
<feature type="compositionally biased region" description="Polar residues" evidence="1">
    <location>
        <begin position="172"/>
        <end position="185"/>
    </location>
</feature>
<feature type="compositionally biased region" description="Basic and acidic residues" evidence="1">
    <location>
        <begin position="218"/>
        <end position="233"/>
    </location>
</feature>
<feature type="region of interest" description="Disordered" evidence="1">
    <location>
        <begin position="91"/>
        <end position="233"/>
    </location>
</feature>
<feature type="compositionally biased region" description="Low complexity" evidence="1">
    <location>
        <begin position="96"/>
        <end position="110"/>
    </location>
</feature>
<evidence type="ECO:0000313" key="2">
    <source>
        <dbReference type="EMBL" id="CAK5270308.1"/>
    </source>
</evidence>
<feature type="compositionally biased region" description="Pro residues" evidence="1">
    <location>
        <begin position="40"/>
        <end position="64"/>
    </location>
</feature>
<gene>
    <name evidence="2" type="ORF">MYCIT1_LOCUS14615</name>
</gene>
<feature type="compositionally biased region" description="Polar residues" evidence="1">
    <location>
        <begin position="194"/>
        <end position="206"/>
    </location>
</feature>
<keyword evidence="3" id="KW-1185">Reference proteome</keyword>
<evidence type="ECO:0000256" key="1">
    <source>
        <dbReference type="SAM" id="MobiDB-lite"/>
    </source>
</evidence>
<sequence length="233" mass="24521">LSDCLVLVLVNPRSVYSLVSLLSLCCRCYRVFAPMASIATPPPPSPSPPPSSSSPGPPSPPTPSSSPSSDDSELIEDLSFDYIFDDNGHYVRMSKGPSKSNRESNSSGSPATPEERTFGMTAVQLDNDSAAVKPPSPLPSLAIASAHARRSSLSRSESYSAPSSGASLSLPATGQASSSHSQARSFQRVASVPVTLSTTPGHSASATRAMRPLARRVQAIEDKDQIHQEEKEN</sequence>